<dbReference type="EMBL" id="JAKEVZ010000004">
    <property type="protein sequence ID" value="MCF1750778.1"/>
    <property type="molecule type" value="Genomic_DNA"/>
</dbReference>
<reference evidence="1 2" key="1">
    <citation type="submission" date="2022-01" db="EMBL/GenBank/DDBJ databases">
        <title>Mariniradius saccharolyticus sp. nov., isolated from sediment of a river.</title>
        <authorList>
            <person name="Liu H."/>
        </authorList>
    </citation>
    <scope>NUCLEOTIDE SEQUENCE [LARGE SCALE GENOMIC DNA]</scope>
    <source>
        <strain evidence="1 2">RY-2</strain>
    </source>
</reference>
<protein>
    <submittedName>
        <fullName evidence="1">Uncharacterized protein</fullName>
    </submittedName>
</protein>
<evidence type="ECO:0000313" key="2">
    <source>
        <dbReference type="Proteomes" id="UP001201449"/>
    </source>
</evidence>
<comment type="caution">
    <text evidence="1">The sequence shown here is derived from an EMBL/GenBank/DDBJ whole genome shotgun (WGS) entry which is preliminary data.</text>
</comment>
<keyword evidence="2" id="KW-1185">Reference proteome</keyword>
<sequence>MHPATTESPYYTERGAFTSDQLTYAKMDNRLDKLIKDYLDGKIDVSFFTDMFTVIYGQETDYDSLGEKRYHLFRNFSDFAARYSSNKEEIEKYGVHYSEESIKEKANEVWKKLNE</sequence>
<organism evidence="1 2">
    <name type="scientific">Mariniradius sediminis</name>
    <dbReference type="NCBI Taxonomy" id="2909237"/>
    <lineage>
        <taxon>Bacteria</taxon>
        <taxon>Pseudomonadati</taxon>
        <taxon>Bacteroidota</taxon>
        <taxon>Cytophagia</taxon>
        <taxon>Cytophagales</taxon>
        <taxon>Cyclobacteriaceae</taxon>
        <taxon>Mariniradius</taxon>
    </lineage>
</organism>
<evidence type="ECO:0000313" key="1">
    <source>
        <dbReference type="EMBL" id="MCF1750778.1"/>
    </source>
</evidence>
<gene>
    <name evidence="1" type="ORF">L0U89_06815</name>
</gene>
<name>A0ABS9BRT1_9BACT</name>
<proteinExistence type="predicted"/>
<dbReference type="RefSeq" id="WP_234860844.1">
    <property type="nucleotide sequence ID" value="NZ_JAKEVZ010000004.1"/>
</dbReference>
<accession>A0ABS9BRT1</accession>
<dbReference type="Proteomes" id="UP001201449">
    <property type="component" value="Unassembled WGS sequence"/>
</dbReference>